<dbReference type="AlphaFoldDB" id="A0A840MVL8"/>
<feature type="domain" description="HTH tetR-type" evidence="5">
    <location>
        <begin position="12"/>
        <end position="72"/>
    </location>
</feature>
<dbReference type="PROSITE" id="PS50977">
    <property type="entry name" value="HTH_TETR_2"/>
    <property type="match status" value="1"/>
</dbReference>
<dbReference type="GO" id="GO:0003700">
    <property type="term" value="F:DNA-binding transcription factor activity"/>
    <property type="evidence" value="ECO:0007669"/>
    <property type="project" value="TreeGrafter"/>
</dbReference>
<dbReference type="InterPro" id="IPR009057">
    <property type="entry name" value="Homeodomain-like_sf"/>
</dbReference>
<dbReference type="InterPro" id="IPR050109">
    <property type="entry name" value="HTH-type_TetR-like_transc_reg"/>
</dbReference>
<keyword evidence="3" id="KW-0804">Transcription</keyword>
<dbReference type="PANTHER" id="PTHR30055:SF212">
    <property type="entry name" value="TETR-FAMILY FAMILY TRANSCRIPTIONAL REGULATOR"/>
    <property type="match status" value="1"/>
</dbReference>
<dbReference type="Proteomes" id="UP000575898">
    <property type="component" value="Unassembled WGS sequence"/>
</dbReference>
<reference evidence="6 7" key="1">
    <citation type="submission" date="2020-08" db="EMBL/GenBank/DDBJ databases">
        <title>Genomic Encyclopedia of Type Strains, Phase IV (KMG-IV): sequencing the most valuable type-strain genomes for metagenomic binning, comparative biology and taxonomic classification.</title>
        <authorList>
            <person name="Goeker M."/>
        </authorList>
    </citation>
    <scope>NUCLEOTIDE SEQUENCE [LARGE SCALE GENOMIC DNA]</scope>
    <source>
        <strain evidence="6 7">DSM 27165</strain>
    </source>
</reference>
<organism evidence="6 7">
    <name type="scientific">Chitinivorax tropicus</name>
    <dbReference type="NCBI Taxonomy" id="714531"/>
    <lineage>
        <taxon>Bacteria</taxon>
        <taxon>Pseudomonadati</taxon>
        <taxon>Pseudomonadota</taxon>
        <taxon>Betaproteobacteria</taxon>
        <taxon>Chitinivorax</taxon>
    </lineage>
</organism>
<dbReference type="Pfam" id="PF00440">
    <property type="entry name" value="TetR_N"/>
    <property type="match status" value="1"/>
</dbReference>
<dbReference type="PRINTS" id="PR00455">
    <property type="entry name" value="HTHTETR"/>
</dbReference>
<keyword evidence="1" id="KW-0805">Transcription regulation</keyword>
<keyword evidence="2 4" id="KW-0238">DNA-binding</keyword>
<evidence type="ECO:0000259" key="5">
    <source>
        <dbReference type="PROSITE" id="PS50977"/>
    </source>
</evidence>
<name>A0A840MVL8_9PROT</name>
<proteinExistence type="predicted"/>
<evidence type="ECO:0000256" key="4">
    <source>
        <dbReference type="PROSITE-ProRule" id="PRU00335"/>
    </source>
</evidence>
<evidence type="ECO:0000256" key="3">
    <source>
        <dbReference type="ARBA" id="ARBA00023163"/>
    </source>
</evidence>
<evidence type="ECO:0000313" key="7">
    <source>
        <dbReference type="Proteomes" id="UP000575898"/>
    </source>
</evidence>
<evidence type="ECO:0000256" key="1">
    <source>
        <dbReference type="ARBA" id="ARBA00023015"/>
    </source>
</evidence>
<dbReference type="InterPro" id="IPR036271">
    <property type="entry name" value="Tet_transcr_reg_TetR-rel_C_sf"/>
</dbReference>
<dbReference type="InterPro" id="IPR025996">
    <property type="entry name" value="MT1864/Rv1816-like_C"/>
</dbReference>
<accession>A0A840MVL8</accession>
<gene>
    <name evidence="6" type="ORF">HNQ59_003712</name>
</gene>
<keyword evidence="7" id="KW-1185">Reference proteome</keyword>
<dbReference type="InterPro" id="IPR001647">
    <property type="entry name" value="HTH_TetR"/>
</dbReference>
<sequence>MGITERRQREKEALSQKIIDAAREIFIREGYNAVTMRRIADKIEYSATAIYSHFKDKDSLLRAITAADFRAMTESLHELGNVSDPIEKLRLMAHAYVEFGVTHPNQYRLIFMTRQPHYSTRVAEELHGDPEQDPYAWVIHILKESIRAGNLKCSEQDLDLLAQTLWSAFHGLVSLHISLGEEPWVEWTPVKARVDAMFEMLLTGMLARRG</sequence>
<dbReference type="SUPFAM" id="SSF48498">
    <property type="entry name" value="Tetracyclin repressor-like, C-terminal domain"/>
    <property type="match status" value="1"/>
</dbReference>
<evidence type="ECO:0000256" key="2">
    <source>
        <dbReference type="ARBA" id="ARBA00023125"/>
    </source>
</evidence>
<protein>
    <submittedName>
        <fullName evidence="6">AcrR family transcriptional regulator</fullName>
    </submittedName>
</protein>
<dbReference type="EMBL" id="JACHHY010000033">
    <property type="protein sequence ID" value="MBB5020393.1"/>
    <property type="molecule type" value="Genomic_DNA"/>
</dbReference>
<dbReference type="PANTHER" id="PTHR30055">
    <property type="entry name" value="HTH-TYPE TRANSCRIPTIONAL REGULATOR RUTR"/>
    <property type="match status" value="1"/>
</dbReference>
<evidence type="ECO:0000313" key="6">
    <source>
        <dbReference type="EMBL" id="MBB5020393.1"/>
    </source>
</evidence>
<dbReference type="Pfam" id="PF13305">
    <property type="entry name" value="TetR_C_33"/>
    <property type="match status" value="1"/>
</dbReference>
<comment type="caution">
    <text evidence="6">The sequence shown here is derived from an EMBL/GenBank/DDBJ whole genome shotgun (WGS) entry which is preliminary data.</text>
</comment>
<dbReference type="Gene3D" id="1.10.357.10">
    <property type="entry name" value="Tetracycline Repressor, domain 2"/>
    <property type="match status" value="1"/>
</dbReference>
<feature type="DNA-binding region" description="H-T-H motif" evidence="4">
    <location>
        <begin position="35"/>
        <end position="54"/>
    </location>
</feature>
<dbReference type="SUPFAM" id="SSF46689">
    <property type="entry name" value="Homeodomain-like"/>
    <property type="match status" value="1"/>
</dbReference>
<dbReference type="RefSeq" id="WP_184041794.1">
    <property type="nucleotide sequence ID" value="NZ_JACHHY010000033.1"/>
</dbReference>
<dbReference type="GO" id="GO:0000976">
    <property type="term" value="F:transcription cis-regulatory region binding"/>
    <property type="evidence" value="ECO:0007669"/>
    <property type="project" value="TreeGrafter"/>
</dbReference>